<keyword evidence="5 10" id="KW-1133">Transmembrane helix</keyword>
<name>A0A7G8P9T4_9MYCO</name>
<dbReference type="AlphaFoldDB" id="A0A7G8P9T4"/>
<evidence type="ECO:0000256" key="6">
    <source>
        <dbReference type="ARBA" id="ARBA00023136"/>
    </source>
</evidence>
<gene>
    <name evidence="12" type="ORF">HZU40_23140</name>
</gene>
<dbReference type="Proteomes" id="UP000515498">
    <property type="component" value="Chromosome"/>
</dbReference>
<dbReference type="KEGG" id="mflu:HZU40_23140"/>
<dbReference type="PANTHER" id="PTHR11403:SF6">
    <property type="entry name" value="NITRIC OXIDE REDUCTASE SUBUNIT E"/>
    <property type="match status" value="1"/>
</dbReference>
<evidence type="ECO:0000256" key="2">
    <source>
        <dbReference type="ARBA" id="ARBA00010581"/>
    </source>
</evidence>
<keyword evidence="6 10" id="KW-0472">Membrane</keyword>
<dbReference type="InterPro" id="IPR035973">
    <property type="entry name" value="Cyt_c_oxidase_su3-like_sf"/>
</dbReference>
<feature type="transmembrane region" description="Helical" evidence="10">
    <location>
        <begin position="138"/>
        <end position="161"/>
    </location>
</feature>
<dbReference type="Pfam" id="PF00510">
    <property type="entry name" value="COX3"/>
    <property type="match status" value="1"/>
</dbReference>
<comment type="catalytic activity">
    <reaction evidence="8">
        <text>4 Fe(II)-[cytochrome c] + O2 + 8 H(+)(in) = 4 Fe(III)-[cytochrome c] + 2 H2O + 4 H(+)(out)</text>
        <dbReference type="Rhea" id="RHEA:11436"/>
        <dbReference type="Rhea" id="RHEA-COMP:10350"/>
        <dbReference type="Rhea" id="RHEA-COMP:14399"/>
        <dbReference type="ChEBI" id="CHEBI:15377"/>
        <dbReference type="ChEBI" id="CHEBI:15378"/>
        <dbReference type="ChEBI" id="CHEBI:15379"/>
        <dbReference type="ChEBI" id="CHEBI:29033"/>
        <dbReference type="ChEBI" id="CHEBI:29034"/>
        <dbReference type="EC" id="7.1.1.9"/>
    </reaction>
</comment>
<evidence type="ECO:0000313" key="12">
    <source>
        <dbReference type="EMBL" id="QNJ91100.1"/>
    </source>
</evidence>
<evidence type="ECO:0000256" key="4">
    <source>
        <dbReference type="ARBA" id="ARBA00022692"/>
    </source>
</evidence>
<feature type="domain" description="Heme-copper oxidase subunit III family profile" evidence="11">
    <location>
        <begin position="27"/>
        <end position="202"/>
    </location>
</feature>
<comment type="subcellular location">
    <subcellularLocation>
        <location evidence="9">Cell membrane</location>
        <topology evidence="9">Multi-pass membrane protein</topology>
    </subcellularLocation>
    <subcellularLocation>
        <location evidence="1">Membrane</location>
        <topology evidence="1">Multi-pass membrane protein</topology>
    </subcellularLocation>
</comment>
<keyword evidence="4 9" id="KW-0812">Transmembrane</keyword>
<accession>A0A7G8P9T4</accession>
<dbReference type="InterPro" id="IPR013833">
    <property type="entry name" value="Cyt_c_oxidase_su3_a-hlx"/>
</dbReference>
<dbReference type="InterPro" id="IPR000298">
    <property type="entry name" value="Cyt_c_oxidase-like_su3"/>
</dbReference>
<sequence>MTSARMRPTDATAEVEKPERRLPAEEGVWVFLFGDMTVFAVLFGVFLYYRGQDPGLYNDSQLALNQTFGVVNTLVLLTSSLLVVTAVRAVRHNAHQLARRLIFGAMACGGIFVVNKAVEYGVKISHDLVPTTNQFFMYFYVMTGLHLFHVAIGMALLGFMVKLTRKPVLVGRERDYLEGAACFWHMVDLLWIVIFPLLYLVK</sequence>
<dbReference type="GO" id="GO:0005886">
    <property type="term" value="C:plasma membrane"/>
    <property type="evidence" value="ECO:0007669"/>
    <property type="project" value="UniProtKB-SubCell"/>
</dbReference>
<evidence type="ECO:0000259" key="11">
    <source>
        <dbReference type="PROSITE" id="PS50253"/>
    </source>
</evidence>
<feature type="transmembrane region" description="Helical" evidence="10">
    <location>
        <begin position="182"/>
        <end position="201"/>
    </location>
</feature>
<dbReference type="SUPFAM" id="SSF81452">
    <property type="entry name" value="Cytochrome c oxidase subunit III-like"/>
    <property type="match status" value="1"/>
</dbReference>
<dbReference type="EMBL" id="CP059894">
    <property type="protein sequence ID" value="QNJ91100.1"/>
    <property type="molecule type" value="Genomic_DNA"/>
</dbReference>
<comment type="similarity">
    <text evidence="2 9">Belongs to the cytochrome c oxidase subunit 3 family.</text>
</comment>
<evidence type="ECO:0000256" key="1">
    <source>
        <dbReference type="ARBA" id="ARBA00004141"/>
    </source>
</evidence>
<protein>
    <recommendedName>
        <fullName evidence="3">Probable cytochrome c oxidase subunit 3</fullName>
    </recommendedName>
    <alternativeName>
        <fullName evidence="7">Cytochrome aa3 subunit 3</fullName>
    </alternativeName>
</protein>
<evidence type="ECO:0000313" key="13">
    <source>
        <dbReference type="Proteomes" id="UP000515498"/>
    </source>
</evidence>
<dbReference type="GO" id="GO:0004129">
    <property type="term" value="F:cytochrome-c oxidase activity"/>
    <property type="evidence" value="ECO:0007669"/>
    <property type="project" value="UniProtKB-EC"/>
</dbReference>
<evidence type="ECO:0000256" key="5">
    <source>
        <dbReference type="ARBA" id="ARBA00022989"/>
    </source>
</evidence>
<dbReference type="RefSeq" id="WP_187095934.1">
    <property type="nucleotide sequence ID" value="NZ_CP059894.1"/>
</dbReference>
<dbReference type="InterPro" id="IPR024791">
    <property type="entry name" value="Cyt_c/ubiquinol_Oxase_su3"/>
</dbReference>
<evidence type="ECO:0000256" key="8">
    <source>
        <dbReference type="ARBA" id="ARBA00047816"/>
    </source>
</evidence>
<evidence type="ECO:0000256" key="3">
    <source>
        <dbReference type="ARBA" id="ARBA00022347"/>
    </source>
</evidence>
<dbReference type="PROSITE" id="PS50253">
    <property type="entry name" value="COX3"/>
    <property type="match status" value="1"/>
</dbReference>
<dbReference type="PANTHER" id="PTHR11403">
    <property type="entry name" value="CYTOCHROME C OXIDASE SUBUNIT III"/>
    <property type="match status" value="1"/>
</dbReference>
<evidence type="ECO:0000256" key="9">
    <source>
        <dbReference type="RuleBase" id="RU003376"/>
    </source>
</evidence>
<dbReference type="GO" id="GO:0019646">
    <property type="term" value="P:aerobic electron transport chain"/>
    <property type="evidence" value="ECO:0007669"/>
    <property type="project" value="InterPro"/>
</dbReference>
<evidence type="ECO:0000256" key="10">
    <source>
        <dbReference type="SAM" id="Phobius"/>
    </source>
</evidence>
<reference evidence="12 13" key="1">
    <citation type="submission" date="2020-07" db="EMBL/GenBank/DDBJ databases">
        <title>Draft genome sequence of four isobutane-metabolizing strains capable of cometabolically degrading diverse ether contaminants.</title>
        <authorList>
            <person name="Chen W."/>
            <person name="Faulkner N."/>
            <person name="Smith C."/>
            <person name="Hyman M."/>
        </authorList>
    </citation>
    <scope>NUCLEOTIDE SEQUENCE [LARGE SCALE GENOMIC DNA]</scope>
    <source>
        <strain evidence="12 13">2A</strain>
    </source>
</reference>
<feature type="transmembrane region" description="Helical" evidence="10">
    <location>
        <begin position="69"/>
        <end position="89"/>
    </location>
</feature>
<feature type="transmembrane region" description="Helical" evidence="10">
    <location>
        <begin position="27"/>
        <end position="49"/>
    </location>
</feature>
<feature type="transmembrane region" description="Helical" evidence="10">
    <location>
        <begin position="101"/>
        <end position="118"/>
    </location>
</feature>
<evidence type="ECO:0000256" key="7">
    <source>
        <dbReference type="ARBA" id="ARBA00031400"/>
    </source>
</evidence>
<proteinExistence type="inferred from homology"/>
<dbReference type="Gene3D" id="1.20.120.80">
    <property type="entry name" value="Cytochrome c oxidase, subunit III, four-helix bundle"/>
    <property type="match status" value="1"/>
</dbReference>
<organism evidence="12 13">
    <name type="scientific">Mycolicibacterium fluoranthenivorans</name>
    <dbReference type="NCBI Taxonomy" id="258505"/>
    <lineage>
        <taxon>Bacteria</taxon>
        <taxon>Bacillati</taxon>
        <taxon>Actinomycetota</taxon>
        <taxon>Actinomycetes</taxon>
        <taxon>Mycobacteriales</taxon>
        <taxon>Mycobacteriaceae</taxon>
        <taxon>Mycolicibacterium</taxon>
    </lineage>
</organism>